<accession>A0ABV1M5X1</accession>
<evidence type="ECO:0000313" key="1">
    <source>
        <dbReference type="EMBL" id="MEQ6291622.1"/>
    </source>
</evidence>
<dbReference type="RefSeq" id="WP_349588731.1">
    <property type="nucleotide sequence ID" value="NZ_JBEFLD010000006.1"/>
</dbReference>
<keyword evidence="2" id="KW-1185">Reference proteome</keyword>
<name>A0ABV1M5X1_9NEIS</name>
<gene>
    <name evidence="1" type="ORF">ABNW52_13470</name>
</gene>
<dbReference type="EMBL" id="JBEFLD010000006">
    <property type="protein sequence ID" value="MEQ6291622.1"/>
    <property type="molecule type" value="Genomic_DNA"/>
</dbReference>
<organism evidence="1 2">
    <name type="scientific">Vogesella oryzagri</name>
    <dbReference type="NCBI Taxonomy" id="3160864"/>
    <lineage>
        <taxon>Bacteria</taxon>
        <taxon>Pseudomonadati</taxon>
        <taxon>Pseudomonadota</taxon>
        <taxon>Betaproteobacteria</taxon>
        <taxon>Neisseriales</taxon>
        <taxon>Chromobacteriaceae</taxon>
        <taxon>Vogesella</taxon>
    </lineage>
</organism>
<protein>
    <submittedName>
        <fullName evidence="1">Uncharacterized protein</fullName>
    </submittedName>
</protein>
<comment type="caution">
    <text evidence="1">The sequence shown here is derived from an EMBL/GenBank/DDBJ whole genome shotgun (WGS) entry which is preliminary data.</text>
</comment>
<proteinExistence type="predicted"/>
<dbReference type="Proteomes" id="UP001433638">
    <property type="component" value="Unassembled WGS sequence"/>
</dbReference>
<evidence type="ECO:0000313" key="2">
    <source>
        <dbReference type="Proteomes" id="UP001433638"/>
    </source>
</evidence>
<reference evidence="1" key="1">
    <citation type="submission" date="2024-06" db="EMBL/GenBank/DDBJ databases">
        <title>Genome sequence of Vogesella sp. MAHUQ-64.</title>
        <authorList>
            <person name="Huq M.A."/>
        </authorList>
    </citation>
    <scope>NUCLEOTIDE SEQUENCE</scope>
    <source>
        <strain evidence="1">MAHUQ-64</strain>
    </source>
</reference>
<sequence length="208" mass="21995">MWTEFTEFSNNAAVTGGIGLSVVADFPVMAPGANMMESSRIWSGALPATLPAVSLNIFCDVEHLSGCSADKLLPLLSQWQQRQLPCVIESLFPEVRTLAYIAASGGSPSAADWLAARVAVFQLEHLVLGVGELALMDTINRSLRTIAQRLGLELVSLQSFAVASSGDCVVAATGRSPSQAKLVSPVAQSLQLRHDLAAHLARLQAVLS</sequence>